<dbReference type="OrthoDB" id="6475849at2759"/>
<dbReference type="GeneID" id="39728942"/>
<dbReference type="AlphaFoldDB" id="A0A1J1GZV5"/>
<organism evidence="1 2">
    <name type="scientific">Plasmodium gallinaceum</name>
    <dbReference type="NCBI Taxonomy" id="5849"/>
    <lineage>
        <taxon>Eukaryota</taxon>
        <taxon>Sar</taxon>
        <taxon>Alveolata</taxon>
        <taxon>Apicomplexa</taxon>
        <taxon>Aconoidasida</taxon>
        <taxon>Haemosporida</taxon>
        <taxon>Plasmodiidae</taxon>
        <taxon>Plasmodium</taxon>
        <taxon>Plasmodium (Haemamoeba)</taxon>
    </lineage>
</organism>
<reference evidence="1" key="1">
    <citation type="submission" date="2015-04" db="EMBL/GenBank/DDBJ databases">
        <authorList>
            <consortium name="Pathogen Informatics"/>
        </authorList>
    </citation>
    <scope>NUCLEOTIDE SEQUENCE [LARGE SCALE GENOMIC DNA]</scope>
    <source>
        <strain evidence="1">8A</strain>
    </source>
</reference>
<protein>
    <submittedName>
        <fullName evidence="1">Fam-g protein</fullName>
    </submittedName>
</protein>
<evidence type="ECO:0000313" key="2">
    <source>
        <dbReference type="Proteomes" id="UP000220797"/>
    </source>
</evidence>
<dbReference type="Proteomes" id="UP000220797">
    <property type="component" value="Unassembled WGS sequence"/>
</dbReference>
<name>A0A1J1GZV5_PLAGA</name>
<evidence type="ECO:0000313" key="1">
    <source>
        <dbReference type="EMBL" id="CRG97988.1"/>
    </source>
</evidence>
<sequence>MKTFTLYFKITTFLLLIWMYQCFYNCDSYKTLIDKNKLQTENELKYERVLTEGNIPGKKQTYAEGCLKESPLDNKKNKWENPDLYKDPYNYWYKVIIPKLWERFDKETSGISPNTKNREWNVEWPKISNEKANDLYFVKLRRYIPYEEKKKIIDSIMEELDSKFETFLCECKIRNGK</sequence>
<comment type="caution">
    <text evidence="1">The sequence shown here is derived from an EMBL/GenBank/DDBJ whole genome shotgun (WGS) entry which is preliminary data.</text>
</comment>
<dbReference type="RefSeq" id="XP_028530785.1">
    <property type="nucleotide sequence ID" value="XM_028674432.1"/>
</dbReference>
<dbReference type="VEuPathDB" id="PlasmoDB:PGAL8A_00041700"/>
<accession>A0A1J1GZV5</accession>
<proteinExistence type="predicted"/>
<keyword evidence="2" id="KW-1185">Reference proteome</keyword>
<gene>
    <name evidence="1" type="ORF">PGAL8A_00041700</name>
</gene>
<dbReference type="EMBL" id="CVMV01000132">
    <property type="protein sequence ID" value="CRG97988.1"/>
    <property type="molecule type" value="Genomic_DNA"/>
</dbReference>